<dbReference type="InParanoid" id="K1PPG8"/>
<gene>
    <name evidence="1" type="ORF">CGI_10005417</name>
</gene>
<accession>K1PPG8</accession>
<dbReference type="AlphaFoldDB" id="K1PPG8"/>
<name>K1PPG8_MAGGI</name>
<organism evidence="1">
    <name type="scientific">Magallana gigas</name>
    <name type="common">Pacific oyster</name>
    <name type="synonym">Crassostrea gigas</name>
    <dbReference type="NCBI Taxonomy" id="29159"/>
    <lineage>
        <taxon>Eukaryota</taxon>
        <taxon>Metazoa</taxon>
        <taxon>Spiralia</taxon>
        <taxon>Lophotrochozoa</taxon>
        <taxon>Mollusca</taxon>
        <taxon>Bivalvia</taxon>
        <taxon>Autobranchia</taxon>
        <taxon>Pteriomorphia</taxon>
        <taxon>Ostreida</taxon>
        <taxon>Ostreoidea</taxon>
        <taxon>Ostreidae</taxon>
        <taxon>Magallana</taxon>
    </lineage>
</organism>
<proteinExistence type="predicted"/>
<protein>
    <submittedName>
        <fullName evidence="1">Uncharacterized protein</fullName>
    </submittedName>
</protein>
<reference evidence="1" key="1">
    <citation type="journal article" date="2012" name="Nature">
        <title>The oyster genome reveals stress adaptation and complexity of shell formation.</title>
        <authorList>
            <person name="Zhang G."/>
            <person name="Fang X."/>
            <person name="Guo X."/>
            <person name="Li L."/>
            <person name="Luo R."/>
            <person name="Xu F."/>
            <person name="Yang P."/>
            <person name="Zhang L."/>
            <person name="Wang X."/>
            <person name="Qi H."/>
            <person name="Xiong Z."/>
            <person name="Que H."/>
            <person name="Xie Y."/>
            <person name="Holland P.W."/>
            <person name="Paps J."/>
            <person name="Zhu Y."/>
            <person name="Wu F."/>
            <person name="Chen Y."/>
            <person name="Wang J."/>
            <person name="Peng C."/>
            <person name="Meng J."/>
            <person name="Yang L."/>
            <person name="Liu J."/>
            <person name="Wen B."/>
            <person name="Zhang N."/>
            <person name="Huang Z."/>
            <person name="Zhu Q."/>
            <person name="Feng Y."/>
            <person name="Mount A."/>
            <person name="Hedgecock D."/>
            <person name="Xu Z."/>
            <person name="Liu Y."/>
            <person name="Domazet-Loso T."/>
            <person name="Du Y."/>
            <person name="Sun X."/>
            <person name="Zhang S."/>
            <person name="Liu B."/>
            <person name="Cheng P."/>
            <person name="Jiang X."/>
            <person name="Li J."/>
            <person name="Fan D."/>
            <person name="Wang W."/>
            <person name="Fu W."/>
            <person name="Wang T."/>
            <person name="Wang B."/>
            <person name="Zhang J."/>
            <person name="Peng Z."/>
            <person name="Li Y."/>
            <person name="Li N."/>
            <person name="Wang J."/>
            <person name="Chen M."/>
            <person name="He Y."/>
            <person name="Tan F."/>
            <person name="Song X."/>
            <person name="Zheng Q."/>
            <person name="Huang R."/>
            <person name="Yang H."/>
            <person name="Du X."/>
            <person name="Chen L."/>
            <person name="Yang M."/>
            <person name="Gaffney P.M."/>
            <person name="Wang S."/>
            <person name="Luo L."/>
            <person name="She Z."/>
            <person name="Ming Y."/>
            <person name="Huang W."/>
            <person name="Zhang S."/>
            <person name="Huang B."/>
            <person name="Zhang Y."/>
            <person name="Qu T."/>
            <person name="Ni P."/>
            <person name="Miao G."/>
            <person name="Wang J."/>
            <person name="Wang Q."/>
            <person name="Steinberg C.E."/>
            <person name="Wang H."/>
            <person name="Li N."/>
            <person name="Qian L."/>
            <person name="Zhang G."/>
            <person name="Li Y."/>
            <person name="Yang H."/>
            <person name="Liu X."/>
            <person name="Wang J."/>
            <person name="Yin Y."/>
            <person name="Wang J."/>
        </authorList>
    </citation>
    <scope>NUCLEOTIDE SEQUENCE [LARGE SCALE GENOMIC DNA]</scope>
    <source>
        <strain evidence="1">05x7-T-G4-1.051#20</strain>
    </source>
</reference>
<dbReference type="EMBL" id="JH817667">
    <property type="protein sequence ID" value="EKC20759.1"/>
    <property type="molecule type" value="Genomic_DNA"/>
</dbReference>
<sequence length="124" mass="14483">MKSLIQAGLFCCLLVVRLCVCLGQGNEDAFKSSIQDLIRKIHEQDEKIAAIEENAKLDRKDLFSKILMLEEKLKDSDYKQGKLEKTIENMDNIIKELEIKTWIKNEESLQNEHFSEKRNRRTLA</sequence>
<evidence type="ECO:0000313" key="1">
    <source>
        <dbReference type="EMBL" id="EKC20759.1"/>
    </source>
</evidence>
<dbReference type="HOGENOM" id="CLU_2006104_0_0_1"/>